<gene>
    <name evidence="2" type="ORF">MBCUT_08040</name>
</gene>
<organism evidence="2 3">
    <name type="scientific">Methanobrevibacter cuticularis</name>
    <dbReference type="NCBI Taxonomy" id="47311"/>
    <lineage>
        <taxon>Archaea</taxon>
        <taxon>Methanobacteriati</taxon>
        <taxon>Methanobacteriota</taxon>
        <taxon>Methanomada group</taxon>
        <taxon>Methanobacteria</taxon>
        <taxon>Methanobacteriales</taxon>
        <taxon>Methanobacteriaceae</taxon>
        <taxon>Methanobrevibacter</taxon>
    </lineage>
</organism>
<keyword evidence="3" id="KW-1185">Reference proteome</keyword>
<feature type="domain" description="Transcription regulator PadR N-terminal" evidence="1">
    <location>
        <begin position="91"/>
        <end position="136"/>
    </location>
</feature>
<dbReference type="Proteomes" id="UP000077275">
    <property type="component" value="Unassembled WGS sequence"/>
</dbReference>
<proteinExistence type="predicted"/>
<protein>
    <submittedName>
        <fullName evidence="2">Lineage-specific thermal regulator protein</fullName>
    </submittedName>
</protein>
<dbReference type="SUPFAM" id="SSF46785">
    <property type="entry name" value="Winged helix' DNA-binding domain"/>
    <property type="match status" value="1"/>
</dbReference>
<dbReference type="InterPro" id="IPR036388">
    <property type="entry name" value="WH-like_DNA-bd_sf"/>
</dbReference>
<sequence>MRDQINKKFEEHWHKFGPKSSFHDFDKKLLKHSIGGMMKKKLVTFIILWIITKERTYGYELIKKLNEGWECPIEDDDLKEMQEDKKRRGREGLGSNRIYPILRDLERKGLIEGTWEMEGKRKIKYYEATQKGVVTMNKVQIILKTRTPPIFKEFIKENIFDD</sequence>
<dbReference type="InterPro" id="IPR005149">
    <property type="entry name" value="Tscrpt_reg_PadR_N"/>
</dbReference>
<dbReference type="RefSeq" id="WP_067259201.1">
    <property type="nucleotide sequence ID" value="NZ_LWMW01000091.1"/>
</dbReference>
<dbReference type="PANTHER" id="PTHR33169:SF14">
    <property type="entry name" value="TRANSCRIPTIONAL REGULATOR RV3488"/>
    <property type="match status" value="1"/>
</dbReference>
<comment type="caution">
    <text evidence="2">The sequence shown here is derived from an EMBL/GenBank/DDBJ whole genome shotgun (WGS) entry which is preliminary data.</text>
</comment>
<evidence type="ECO:0000259" key="1">
    <source>
        <dbReference type="Pfam" id="PF03551"/>
    </source>
</evidence>
<dbReference type="STRING" id="47311.MBCUT_08040"/>
<dbReference type="AlphaFoldDB" id="A0A166ECE4"/>
<name>A0A166ECE4_9EURY</name>
<evidence type="ECO:0000313" key="2">
    <source>
        <dbReference type="EMBL" id="KZX16502.1"/>
    </source>
</evidence>
<dbReference type="Pfam" id="PF03551">
    <property type="entry name" value="PadR"/>
    <property type="match status" value="1"/>
</dbReference>
<dbReference type="InterPro" id="IPR052509">
    <property type="entry name" value="Metal_resp_DNA-bind_regulator"/>
</dbReference>
<dbReference type="InterPro" id="IPR036390">
    <property type="entry name" value="WH_DNA-bd_sf"/>
</dbReference>
<dbReference type="Gene3D" id="1.10.10.10">
    <property type="entry name" value="Winged helix-like DNA-binding domain superfamily/Winged helix DNA-binding domain"/>
    <property type="match status" value="1"/>
</dbReference>
<accession>A0A166ECE4</accession>
<evidence type="ECO:0000313" key="3">
    <source>
        <dbReference type="Proteomes" id="UP000077275"/>
    </source>
</evidence>
<reference evidence="2 3" key="1">
    <citation type="submission" date="2016-04" db="EMBL/GenBank/DDBJ databases">
        <title>Genome sequence of Methanobrevibacter cuticularis DSM 11139.</title>
        <authorList>
            <person name="Poehlein A."/>
            <person name="Seedorf H."/>
            <person name="Daniel R."/>
        </authorList>
    </citation>
    <scope>NUCLEOTIDE SEQUENCE [LARGE SCALE GENOMIC DNA]</scope>
    <source>
        <strain evidence="2 3">DSM 11139</strain>
    </source>
</reference>
<dbReference type="PATRIC" id="fig|47311.3.peg.886"/>
<dbReference type="PANTHER" id="PTHR33169">
    <property type="entry name" value="PADR-FAMILY TRANSCRIPTIONAL REGULATOR"/>
    <property type="match status" value="1"/>
</dbReference>
<dbReference type="EMBL" id="LWMW01000091">
    <property type="protein sequence ID" value="KZX16502.1"/>
    <property type="molecule type" value="Genomic_DNA"/>
</dbReference>